<dbReference type="EMBL" id="VICG01000001">
    <property type="protein sequence ID" value="KAA8577069.1"/>
    <property type="molecule type" value="Genomic_DNA"/>
</dbReference>
<protein>
    <submittedName>
        <fullName evidence="1">Uncharacterized protein</fullName>
    </submittedName>
</protein>
<reference evidence="1 2" key="1">
    <citation type="submission" date="2019-06" db="EMBL/GenBank/DDBJ databases">
        <title>Genome Sequence of the Brown Rot Fungal Pathogen Monilinia fructicola.</title>
        <authorList>
            <person name="De Miccolis Angelini R.M."/>
            <person name="Landi L."/>
            <person name="Abate D."/>
            <person name="Pollastro S."/>
            <person name="Romanazzi G."/>
            <person name="Faretra F."/>
        </authorList>
    </citation>
    <scope>NUCLEOTIDE SEQUENCE [LARGE SCALE GENOMIC DNA]</scope>
    <source>
        <strain evidence="1 2">Mfrc123</strain>
    </source>
</reference>
<sequence>MFTSPAACVQAKRTATDGGGHDLLQRPCPVDPPCLLVERHEEAQPTGCDDTYSGEGIHSVHLANLPPPISFTHLHDA</sequence>
<dbReference type="Proteomes" id="UP000322873">
    <property type="component" value="Unassembled WGS sequence"/>
</dbReference>
<accession>A0A5M9K979</accession>
<organism evidence="1 2">
    <name type="scientific">Monilinia fructicola</name>
    <name type="common">Brown rot fungus</name>
    <name type="synonym">Ciboria fructicola</name>
    <dbReference type="NCBI Taxonomy" id="38448"/>
    <lineage>
        <taxon>Eukaryota</taxon>
        <taxon>Fungi</taxon>
        <taxon>Dikarya</taxon>
        <taxon>Ascomycota</taxon>
        <taxon>Pezizomycotina</taxon>
        <taxon>Leotiomycetes</taxon>
        <taxon>Helotiales</taxon>
        <taxon>Sclerotiniaceae</taxon>
        <taxon>Monilinia</taxon>
    </lineage>
</organism>
<proteinExistence type="predicted"/>
<dbReference type="AlphaFoldDB" id="A0A5M9K979"/>
<name>A0A5M9K979_MONFR</name>
<keyword evidence="2" id="KW-1185">Reference proteome</keyword>
<evidence type="ECO:0000313" key="1">
    <source>
        <dbReference type="EMBL" id="KAA8577069.1"/>
    </source>
</evidence>
<comment type="caution">
    <text evidence="1">The sequence shown here is derived from an EMBL/GenBank/DDBJ whole genome shotgun (WGS) entry which is preliminary data.</text>
</comment>
<gene>
    <name evidence="1" type="ORF">EYC84_007077</name>
</gene>
<evidence type="ECO:0000313" key="2">
    <source>
        <dbReference type="Proteomes" id="UP000322873"/>
    </source>
</evidence>